<protein>
    <submittedName>
        <fullName evidence="1">Uncharacterized protein</fullName>
    </submittedName>
</protein>
<evidence type="ECO:0000313" key="1">
    <source>
        <dbReference type="EMBL" id="QCQ59816.1"/>
    </source>
</evidence>
<reference evidence="1 2" key="1">
    <citation type="submission" date="2019-03" db="EMBL/GenBank/DDBJ databases">
        <title>Genomic and seasonal variations among aquatic phages infecting the Baltic Sea Gammaproteobacteria Rheinheimera sp. bal341.</title>
        <authorList>
            <person name="Nilsson E."/>
            <person name="Li K."/>
            <person name="Fridlund J."/>
            <person name="Sulcius S."/>
            <person name="Bunse C."/>
            <person name="Karlsson C.M.G."/>
            <person name="Lindh M."/>
            <person name="Lundin D."/>
            <person name="Pinhassi J."/>
            <person name="Holmfeldt K."/>
        </authorList>
    </citation>
    <scope>NUCLEOTIDE SEQUENCE [LARGE SCALE GENOMIC DNA]</scope>
</reference>
<accession>A0A4P8NCP7</accession>
<sequence>MEADFSTYFGAQQMTNQQPATIHGISAQATRATFSKSCQYYFYKNRLTA</sequence>
<gene>
    <name evidence="1" type="ORF">Barba9A_gp044</name>
</gene>
<name>A0A4P8NCP7_9CAUD</name>
<dbReference type="Proteomes" id="UP000302155">
    <property type="component" value="Genome"/>
</dbReference>
<dbReference type="EMBL" id="MK719715">
    <property type="protein sequence ID" value="QCQ59816.1"/>
    <property type="molecule type" value="Genomic_DNA"/>
</dbReference>
<proteinExistence type="predicted"/>
<organism evidence="1 2">
    <name type="scientific">Rheinheimera phage vB_RspM_Barba9A</name>
    <dbReference type="NCBI Taxonomy" id="2565697"/>
    <lineage>
        <taxon>Viruses</taxon>
        <taxon>Duplodnaviria</taxon>
        <taxon>Heunggongvirae</taxon>
        <taxon>Uroviricota</taxon>
        <taxon>Caudoviricetes</taxon>
        <taxon>Barbavirus</taxon>
        <taxon>Barbavirus barba18A</taxon>
    </lineage>
</organism>
<evidence type="ECO:0000313" key="2">
    <source>
        <dbReference type="Proteomes" id="UP000302155"/>
    </source>
</evidence>